<organism evidence="4 5">
    <name type="scientific">Umbra pygmaea</name>
    <name type="common">Eastern mudminnow</name>
    <dbReference type="NCBI Taxonomy" id="75934"/>
    <lineage>
        <taxon>Eukaryota</taxon>
        <taxon>Metazoa</taxon>
        <taxon>Chordata</taxon>
        <taxon>Craniata</taxon>
        <taxon>Vertebrata</taxon>
        <taxon>Euteleostomi</taxon>
        <taxon>Actinopterygii</taxon>
        <taxon>Neopterygii</taxon>
        <taxon>Teleostei</taxon>
        <taxon>Protacanthopterygii</taxon>
        <taxon>Esociformes</taxon>
        <taxon>Umbridae</taxon>
        <taxon>Umbra</taxon>
    </lineage>
</organism>
<dbReference type="InterPro" id="IPR001811">
    <property type="entry name" value="Chemokine_IL8-like_dom"/>
</dbReference>
<accession>A0ABD0W5D3</accession>
<proteinExistence type="predicted"/>
<dbReference type="EMBL" id="JAGEUA010000009">
    <property type="protein sequence ID" value="KAL0966374.1"/>
    <property type="molecule type" value="Genomic_DNA"/>
</dbReference>
<dbReference type="Pfam" id="PF00048">
    <property type="entry name" value="IL8"/>
    <property type="match status" value="1"/>
</dbReference>
<evidence type="ECO:0000313" key="5">
    <source>
        <dbReference type="Proteomes" id="UP001557470"/>
    </source>
</evidence>
<protein>
    <recommendedName>
        <fullName evidence="3">Chemokine interleukin-8-like domain-containing protein</fullName>
    </recommendedName>
</protein>
<dbReference type="PANTHER" id="PTHR12015">
    <property type="entry name" value="SMALL INDUCIBLE CYTOKINE A"/>
    <property type="match status" value="1"/>
</dbReference>
<dbReference type="SUPFAM" id="SSF54117">
    <property type="entry name" value="Interleukin 8-like chemokines"/>
    <property type="match status" value="1"/>
</dbReference>
<dbReference type="SMART" id="SM00199">
    <property type="entry name" value="SCY"/>
    <property type="match status" value="1"/>
</dbReference>
<comment type="caution">
    <text evidence="4">The sequence shown here is derived from an EMBL/GenBank/DDBJ whole genome shotgun (WGS) entry which is preliminary data.</text>
</comment>
<gene>
    <name evidence="4" type="ORF">UPYG_G00294510</name>
</gene>
<dbReference type="PANTHER" id="PTHR12015:SF108">
    <property type="entry name" value="C-C MOTIF CHEMOKINE 20"/>
    <property type="match status" value="1"/>
</dbReference>
<dbReference type="AlphaFoldDB" id="A0ABD0W5D3"/>
<keyword evidence="1" id="KW-0202">Cytokine</keyword>
<dbReference type="GO" id="GO:0005125">
    <property type="term" value="F:cytokine activity"/>
    <property type="evidence" value="ECO:0007669"/>
    <property type="project" value="UniProtKB-KW"/>
</dbReference>
<evidence type="ECO:0000256" key="2">
    <source>
        <dbReference type="SAM" id="SignalP"/>
    </source>
</evidence>
<feature type="domain" description="Chemokine interleukin-8-like" evidence="3">
    <location>
        <begin position="31"/>
        <end position="91"/>
    </location>
</feature>
<feature type="chain" id="PRO_5044877738" description="Chemokine interleukin-8-like domain-containing protein" evidence="2">
    <location>
        <begin position="25"/>
        <end position="127"/>
    </location>
</feature>
<evidence type="ECO:0000259" key="3">
    <source>
        <dbReference type="SMART" id="SM00199"/>
    </source>
</evidence>
<evidence type="ECO:0000256" key="1">
    <source>
        <dbReference type="ARBA" id="ARBA00022514"/>
    </source>
</evidence>
<dbReference type="Proteomes" id="UP001557470">
    <property type="component" value="Unassembled WGS sequence"/>
</dbReference>
<dbReference type="GO" id="GO:0005615">
    <property type="term" value="C:extracellular space"/>
    <property type="evidence" value="ECO:0007669"/>
    <property type="project" value="UniProtKB-KW"/>
</dbReference>
<feature type="signal peptide" evidence="2">
    <location>
        <begin position="1"/>
        <end position="24"/>
    </location>
</feature>
<keyword evidence="5" id="KW-1185">Reference proteome</keyword>
<sequence length="127" mass="14557">MAQRNSRMILLLFSLATMFCLVTSDTYGPKRLSCCVEYQKQPIPFNNIKGYKLQSSLEMCHMDAIIFYTIRNIKVCATIKDAWVQKALGFLSEKLKKMTNSKNVMDKPLHHAGFFHKNTTSPNESSE</sequence>
<dbReference type="InterPro" id="IPR039809">
    <property type="entry name" value="Chemokine_b/g/d"/>
</dbReference>
<dbReference type="Gene3D" id="2.40.50.40">
    <property type="match status" value="1"/>
</dbReference>
<evidence type="ECO:0000313" key="4">
    <source>
        <dbReference type="EMBL" id="KAL0966374.1"/>
    </source>
</evidence>
<dbReference type="InterPro" id="IPR036048">
    <property type="entry name" value="Interleukin_8-like_sf"/>
</dbReference>
<name>A0ABD0W5D3_UMBPY</name>
<keyword evidence="2" id="KW-0732">Signal</keyword>
<reference evidence="4 5" key="1">
    <citation type="submission" date="2024-06" db="EMBL/GenBank/DDBJ databases">
        <authorList>
            <person name="Pan Q."/>
            <person name="Wen M."/>
            <person name="Jouanno E."/>
            <person name="Zahm M."/>
            <person name="Klopp C."/>
            <person name="Cabau C."/>
            <person name="Louis A."/>
            <person name="Berthelot C."/>
            <person name="Parey E."/>
            <person name="Roest Crollius H."/>
            <person name="Montfort J."/>
            <person name="Robinson-Rechavi M."/>
            <person name="Bouchez O."/>
            <person name="Lampietro C."/>
            <person name="Lopez Roques C."/>
            <person name="Donnadieu C."/>
            <person name="Postlethwait J."/>
            <person name="Bobe J."/>
            <person name="Verreycken H."/>
            <person name="Guiguen Y."/>
        </authorList>
    </citation>
    <scope>NUCLEOTIDE SEQUENCE [LARGE SCALE GENOMIC DNA]</scope>
    <source>
        <strain evidence="4">Up_M1</strain>
        <tissue evidence="4">Testis</tissue>
    </source>
</reference>